<proteinExistence type="predicted"/>
<feature type="non-terminal residue" evidence="1">
    <location>
        <position position="1"/>
    </location>
</feature>
<organism evidence="1 2">
    <name type="scientific">Periplaneta americana</name>
    <name type="common">American cockroach</name>
    <name type="synonym">Blatta americana</name>
    <dbReference type="NCBI Taxonomy" id="6978"/>
    <lineage>
        <taxon>Eukaryota</taxon>
        <taxon>Metazoa</taxon>
        <taxon>Ecdysozoa</taxon>
        <taxon>Arthropoda</taxon>
        <taxon>Hexapoda</taxon>
        <taxon>Insecta</taxon>
        <taxon>Pterygota</taxon>
        <taxon>Neoptera</taxon>
        <taxon>Polyneoptera</taxon>
        <taxon>Dictyoptera</taxon>
        <taxon>Blattodea</taxon>
        <taxon>Blattoidea</taxon>
        <taxon>Blattidae</taxon>
        <taxon>Blattinae</taxon>
        <taxon>Periplaneta</taxon>
    </lineage>
</organism>
<protein>
    <submittedName>
        <fullName evidence="1">Uncharacterized protein</fullName>
    </submittedName>
</protein>
<evidence type="ECO:0000313" key="2">
    <source>
        <dbReference type="Proteomes" id="UP001148838"/>
    </source>
</evidence>
<keyword evidence="2" id="KW-1185">Reference proteome</keyword>
<dbReference type="EMBL" id="JAJSOF020000013">
    <property type="protein sequence ID" value="KAJ4443594.1"/>
    <property type="molecule type" value="Genomic_DNA"/>
</dbReference>
<name>A0ABQ8TAN0_PERAM</name>
<sequence>SLKIESLRFVLSTAPALTSDHRTLASICPRTWIMVEWERVLFSESRLSLRSLDGRERVWRRIVERYAACAFSDGTAFNGGSIMVQPGAVAGRHDFSYFPKTSANGSHTYVDPRCVLDRFRTCTAFSLKIESLRFVLSTAPALTSDHRTLASICPRTWIMVEWERVLFSESRLSLRSLDGRERVWRRIVERYAACAFSDGTAFNGDSIMVQPGAVAGRHDFRVTSRRRLRTVHILMLIPVAFWTDFGLAPPL</sequence>
<gene>
    <name evidence="1" type="ORF">ANN_05268</name>
</gene>
<comment type="caution">
    <text evidence="1">The sequence shown here is derived from an EMBL/GenBank/DDBJ whole genome shotgun (WGS) entry which is preliminary data.</text>
</comment>
<evidence type="ECO:0000313" key="1">
    <source>
        <dbReference type="EMBL" id="KAJ4443594.1"/>
    </source>
</evidence>
<reference evidence="1 2" key="1">
    <citation type="journal article" date="2022" name="Allergy">
        <title>Genome assembly and annotation of Periplaneta americana reveal a comprehensive cockroach allergen profile.</title>
        <authorList>
            <person name="Wang L."/>
            <person name="Xiong Q."/>
            <person name="Saelim N."/>
            <person name="Wang L."/>
            <person name="Nong W."/>
            <person name="Wan A.T."/>
            <person name="Shi M."/>
            <person name="Liu X."/>
            <person name="Cao Q."/>
            <person name="Hui J.H.L."/>
            <person name="Sookrung N."/>
            <person name="Leung T.F."/>
            <person name="Tungtrongchitr A."/>
            <person name="Tsui S.K.W."/>
        </authorList>
    </citation>
    <scope>NUCLEOTIDE SEQUENCE [LARGE SCALE GENOMIC DNA]</scope>
    <source>
        <strain evidence="1">PWHHKU_190912</strain>
    </source>
</reference>
<accession>A0ABQ8TAN0</accession>
<dbReference type="Proteomes" id="UP001148838">
    <property type="component" value="Unassembled WGS sequence"/>
</dbReference>